<feature type="domain" description="4Fe-4S ferredoxin-type" evidence="10">
    <location>
        <begin position="689"/>
        <end position="719"/>
    </location>
</feature>
<keyword evidence="11" id="KW-0670">Pyruvate</keyword>
<dbReference type="Pfam" id="PF02775">
    <property type="entry name" value="TPP_enzyme_C"/>
    <property type="match status" value="1"/>
</dbReference>
<dbReference type="Gene3D" id="3.40.50.970">
    <property type="match status" value="2"/>
</dbReference>
<evidence type="ECO:0000256" key="1">
    <source>
        <dbReference type="ARBA" id="ARBA00009032"/>
    </source>
</evidence>
<evidence type="ECO:0000256" key="4">
    <source>
        <dbReference type="ARBA" id="ARBA00022723"/>
    </source>
</evidence>
<keyword evidence="2 9" id="KW-0813">Transport</keyword>
<dbReference type="InterPro" id="IPR011766">
    <property type="entry name" value="TPP_enzyme_TPP-bd"/>
</dbReference>
<dbReference type="CDD" id="cd07034">
    <property type="entry name" value="TPP_PYR_PFOR_IOR-alpha_like"/>
    <property type="match status" value="1"/>
</dbReference>
<dbReference type="SUPFAM" id="SSF53323">
    <property type="entry name" value="Pyruvate-ferredoxin oxidoreductase, PFOR, domain III"/>
    <property type="match status" value="1"/>
</dbReference>
<keyword evidence="6 9" id="KW-0560">Oxidoreductase</keyword>
<dbReference type="InterPro" id="IPR002880">
    <property type="entry name" value="Pyrv_Fd/Flavodoxin_OxRdtase_N"/>
</dbReference>
<dbReference type="PROSITE" id="PS51379">
    <property type="entry name" value="4FE4S_FER_2"/>
    <property type="match status" value="2"/>
</dbReference>
<dbReference type="PANTHER" id="PTHR32154:SF0">
    <property type="entry name" value="PYRUVATE-FLAVODOXIN OXIDOREDUCTASE-RELATED"/>
    <property type="match status" value="1"/>
</dbReference>
<dbReference type="InterPro" id="IPR050722">
    <property type="entry name" value="Pyruvate:ferred/Flavod_OxRd"/>
</dbReference>
<dbReference type="Pfam" id="PF01558">
    <property type="entry name" value="POR"/>
    <property type="match status" value="1"/>
</dbReference>
<comment type="caution">
    <text evidence="11">The sequence shown here is derived from an EMBL/GenBank/DDBJ whole genome shotgun (WGS) entry which is preliminary data.</text>
</comment>
<dbReference type="Pfam" id="PF17147">
    <property type="entry name" value="PFOR_II"/>
    <property type="match status" value="1"/>
</dbReference>
<dbReference type="InterPro" id="IPR009014">
    <property type="entry name" value="Transketo_C/PFOR_II"/>
</dbReference>
<dbReference type="InterPro" id="IPR029061">
    <property type="entry name" value="THDP-binding"/>
</dbReference>
<dbReference type="InterPro" id="IPR019456">
    <property type="entry name" value="Pyrv-flavodox_OxRtase_EKR"/>
</dbReference>
<proteinExistence type="inferred from homology"/>
<organism evidence="11 12">
    <name type="scientific">Gaetbulibacter aestuarii</name>
    <dbReference type="NCBI Taxonomy" id="1502358"/>
    <lineage>
        <taxon>Bacteria</taxon>
        <taxon>Pseudomonadati</taxon>
        <taxon>Bacteroidota</taxon>
        <taxon>Flavobacteriia</taxon>
        <taxon>Flavobacteriales</taxon>
        <taxon>Flavobacteriaceae</taxon>
        <taxon>Gaetbulibacter</taxon>
    </lineage>
</organism>
<dbReference type="Gene3D" id="3.40.920.10">
    <property type="entry name" value="Pyruvate-ferredoxin oxidoreductase, PFOR, domain III"/>
    <property type="match status" value="1"/>
</dbReference>
<keyword evidence="12" id="KW-1185">Reference proteome</keyword>
<dbReference type="SUPFAM" id="SSF54862">
    <property type="entry name" value="4Fe-4S ferredoxins"/>
    <property type="match status" value="1"/>
</dbReference>
<dbReference type="InterPro" id="IPR033412">
    <property type="entry name" value="PFOR_II"/>
</dbReference>
<dbReference type="CDD" id="cd03377">
    <property type="entry name" value="TPP_PFOR_PNO"/>
    <property type="match status" value="1"/>
</dbReference>
<evidence type="ECO:0000256" key="8">
    <source>
        <dbReference type="ARBA" id="ARBA00023014"/>
    </source>
</evidence>
<reference evidence="11 12" key="1">
    <citation type="submission" date="2024-02" db="EMBL/GenBank/DDBJ databases">
        <title>A Gaetbulibacter species isolated from tidal flats and genomic insights of their niches.</title>
        <authorList>
            <person name="Ye Y."/>
        </authorList>
    </citation>
    <scope>NUCLEOTIDE SEQUENCE [LARGE SCALE GENOMIC DNA]</scope>
    <source>
        <strain evidence="11 12">KYW382</strain>
    </source>
</reference>
<accession>A0ABW7MW02</accession>
<keyword evidence="8" id="KW-0411">Iron-sulfur</keyword>
<dbReference type="Pfam" id="PF10371">
    <property type="entry name" value="EKR"/>
    <property type="match status" value="1"/>
</dbReference>
<dbReference type="SMART" id="SM00890">
    <property type="entry name" value="EKR"/>
    <property type="match status" value="1"/>
</dbReference>
<keyword evidence="3" id="KW-0004">4Fe-4S</keyword>
<dbReference type="Proteomes" id="UP001610100">
    <property type="component" value="Unassembled WGS sequence"/>
</dbReference>
<evidence type="ECO:0000256" key="6">
    <source>
        <dbReference type="ARBA" id="ARBA00023002"/>
    </source>
</evidence>
<dbReference type="EMBL" id="JBAWKB010000001">
    <property type="protein sequence ID" value="MFH6771007.1"/>
    <property type="molecule type" value="Genomic_DNA"/>
</dbReference>
<dbReference type="InterPro" id="IPR002869">
    <property type="entry name" value="Pyrv_flavodox_OxRed_cen"/>
</dbReference>
<keyword evidence="4" id="KW-0479">Metal-binding</keyword>
<evidence type="ECO:0000256" key="3">
    <source>
        <dbReference type="ARBA" id="ARBA00022485"/>
    </source>
</evidence>
<dbReference type="Gene3D" id="4.10.780.10">
    <property type="entry name" value="Pyruvate-flavodoxin oxidoreductase, EKR domain"/>
    <property type="match status" value="1"/>
</dbReference>
<dbReference type="SUPFAM" id="SSF52922">
    <property type="entry name" value="TK C-terminal domain-like"/>
    <property type="match status" value="1"/>
</dbReference>
<feature type="domain" description="4Fe-4S ferredoxin-type" evidence="10">
    <location>
        <begin position="748"/>
        <end position="777"/>
    </location>
</feature>
<dbReference type="InterPro" id="IPR037112">
    <property type="entry name" value="Pyrv-flavodox_OxR_EKR_sf"/>
</dbReference>
<dbReference type="Pfam" id="PF01855">
    <property type="entry name" value="POR_N"/>
    <property type="match status" value="1"/>
</dbReference>
<name>A0ABW7MW02_9FLAO</name>
<dbReference type="InterPro" id="IPR019752">
    <property type="entry name" value="Pyrv/ketoisovalerate_OxRed_cat"/>
</dbReference>
<dbReference type="Pfam" id="PF13484">
    <property type="entry name" value="Fer4_16"/>
    <property type="match status" value="1"/>
</dbReference>
<dbReference type="PANTHER" id="PTHR32154">
    <property type="entry name" value="PYRUVATE-FLAVODOXIN OXIDOREDUCTASE-RELATED"/>
    <property type="match status" value="1"/>
</dbReference>
<dbReference type="Gene3D" id="3.40.50.920">
    <property type="match status" value="1"/>
</dbReference>
<sequence length="1184" mass="131176">MYLTRYPIMKKDFPKLICDANEAVARIAHKTNEVCAIYPITPASPMGEHVDIYSSKGQKNIWDNVPRIVEMQSEGGAAGAVHGSLQAGALTTTFTASQGLLLMIPNMYKMAGELLPTVIHVAARTVATHALSIFGDHSDVMATRQTGFSMLFGGSVQEAQDFALISQVATLKSRVPFLNIFDGFRTSHEISKIDGISDDTIEAMMPEDAIMEHKKRSLDPDHPVIRGTSQNPDVFFQAREAANTFYEKVPGIVEETMKEFYKHTGRKYSLFYYEGHPKAERVIILMGSGEGAARETVEAMVKSGEKVGVIFVRLFRPFSIKHFINELPKTVKKIAVLDRTKEPGSVGEPLYQDVVTALIESNREMPIVVGGRYGLSSKEFTPKMVKGVYDELLDDKPKNHFTVGINDDVTFSSLPIDESFTIERHTINCMFYGLGSDGTVGANKNSIKIIGDTTDNFVQGYFVYDSKKAGAQTISHLRFGPKPIYSSYLIDKADFIACHQYKFIKKYNMVADLKHGGTFLLNSPYSKDDIWNHLPKRIQKEIIEKEVNFYVIDATKVADESNLGKRTNTVLQTCFFAISGILPKDEAIQRIKDAIVKSYSHKGDRIVKMNFTAVDNSLANLQQVDYPKVVTSERHLETAMHNAPDGFVTEVLEKILGGFGDELPVSAFPVDGTFPTGTTQFEKSGIADSVPVWDDIDLCTQCNKCVAICPHAAIRAKVIRNIELSDAPLSLKYAPAKGRPFNKDEESYVLQVSPQDCTGCDLCVAVCPAVSKEYPDFKAINMHKKLEVEAIEDANWDYFIELPDYNRTELQITNVKGSQFLKPLFEFSGACSGCGETPYIKLLTQLFGDSILIANATGCSSIYGGNLPTTPYKTNEFGRGPAWANSLFEDNAEFGLGMKLALSKKQEMAVNLLKSIENEVGKDLVEAILNNPEKTEAEKAENFKNLDKLKIKLANIDHENAKKLLQLTEYLRKKSVWILGGDGWAYDIGFGGVDHVLATGEDINILVLDTEVYSNTGGQTSKATSLGASAKFSVSGKRTSKKSLALQAVSYENVYVAQIAIGAKDLQTLKAIEEAEAYPGPSIIIAYSHCGEHGYDLAHGASQQEKAVESGYWPLFRFDPSKPKGQKFKLDSKAPSIPLKDFMYNETRFSRVVKDNAELGAKLLEQAQTEVNSKWERLELYRDM</sequence>
<keyword evidence="5 9" id="KW-0249">Electron transport</keyword>
<evidence type="ECO:0000256" key="2">
    <source>
        <dbReference type="ARBA" id="ARBA00022448"/>
    </source>
</evidence>
<dbReference type="InterPro" id="IPR017900">
    <property type="entry name" value="4Fe4S_Fe_S_CS"/>
</dbReference>
<dbReference type="InterPro" id="IPR011895">
    <property type="entry name" value="Pyrv_flavodox_OxRed"/>
</dbReference>
<dbReference type="PROSITE" id="PS00198">
    <property type="entry name" value="4FE4S_FER_1"/>
    <property type="match status" value="2"/>
</dbReference>
<evidence type="ECO:0000256" key="7">
    <source>
        <dbReference type="ARBA" id="ARBA00023004"/>
    </source>
</evidence>
<evidence type="ECO:0000256" key="9">
    <source>
        <dbReference type="PIRNR" id="PIRNR000159"/>
    </source>
</evidence>
<evidence type="ECO:0000259" key="10">
    <source>
        <dbReference type="PROSITE" id="PS51379"/>
    </source>
</evidence>
<keyword evidence="7" id="KW-0408">Iron</keyword>
<evidence type="ECO:0000313" key="12">
    <source>
        <dbReference type="Proteomes" id="UP001610100"/>
    </source>
</evidence>
<evidence type="ECO:0000313" key="11">
    <source>
        <dbReference type="EMBL" id="MFH6771007.1"/>
    </source>
</evidence>
<protein>
    <submittedName>
        <fullName evidence="11">Pyruvate:ferredoxin (Flavodoxin) oxidoreductase</fullName>
    </submittedName>
</protein>
<dbReference type="PIRSF" id="PIRSF000159">
    <property type="entry name" value="NifJ"/>
    <property type="match status" value="1"/>
</dbReference>
<dbReference type="Gene3D" id="3.30.70.20">
    <property type="match status" value="1"/>
</dbReference>
<evidence type="ECO:0000256" key="5">
    <source>
        <dbReference type="ARBA" id="ARBA00022982"/>
    </source>
</evidence>
<dbReference type="NCBIfam" id="TIGR02176">
    <property type="entry name" value="pyruv_ox_red"/>
    <property type="match status" value="1"/>
</dbReference>
<comment type="similarity">
    <text evidence="1 9">Belongs to the pyruvate:ferredoxin/flavodoxin oxidoreductase family.</text>
</comment>
<dbReference type="InterPro" id="IPR017896">
    <property type="entry name" value="4Fe4S_Fe-S-bd"/>
</dbReference>
<dbReference type="SUPFAM" id="SSF52518">
    <property type="entry name" value="Thiamin diphosphate-binding fold (THDP-binding)"/>
    <property type="match status" value="2"/>
</dbReference>
<gene>
    <name evidence="11" type="primary">nifJ</name>
    <name evidence="11" type="ORF">V8G58_03590</name>
</gene>